<dbReference type="Pfam" id="PF09069">
    <property type="entry name" value="EF-hand_3"/>
    <property type="match status" value="1"/>
</dbReference>
<dbReference type="InterPro" id="IPR018159">
    <property type="entry name" value="Spectrin/alpha-actinin"/>
</dbReference>
<dbReference type="GO" id="GO:0045202">
    <property type="term" value="C:synapse"/>
    <property type="evidence" value="ECO:0007669"/>
    <property type="project" value="GOC"/>
</dbReference>
<keyword evidence="3" id="KW-0479">Metal-binding</keyword>
<dbReference type="SUPFAM" id="SSF57850">
    <property type="entry name" value="RING/U-box"/>
    <property type="match status" value="1"/>
</dbReference>
<dbReference type="Gene3D" id="1.20.58.60">
    <property type="match status" value="2"/>
</dbReference>
<dbReference type="Ensembl" id="ENSSTUT00000011041.1">
    <property type="protein sequence ID" value="ENSSTUP00000010376.1"/>
    <property type="gene ID" value="ENSSTUG00000003863.1"/>
</dbReference>
<dbReference type="GeneTree" id="ENSGT00940000153467"/>
<dbReference type="PANTHER" id="PTHR12268">
    <property type="entry name" value="E3 UBIQUITIN-PROTEIN LIGASE KCMF1"/>
    <property type="match status" value="1"/>
</dbReference>
<dbReference type="Pfam" id="PF09068">
    <property type="entry name" value="EF-hand_2"/>
    <property type="match status" value="2"/>
</dbReference>
<dbReference type="Pfam" id="PF00569">
    <property type="entry name" value="ZZ"/>
    <property type="match status" value="1"/>
</dbReference>
<feature type="domain" description="WW" evidence="9">
    <location>
        <begin position="285"/>
        <end position="318"/>
    </location>
</feature>
<dbReference type="Gene3D" id="1.10.238.10">
    <property type="entry name" value="EF-hand"/>
    <property type="match status" value="2"/>
</dbReference>
<dbReference type="InterPro" id="IPR050774">
    <property type="entry name" value="KCMF1/Dystrophin"/>
</dbReference>
<keyword evidence="8" id="KW-0175">Coiled coil</keyword>
<protein>
    <submittedName>
        <fullName evidence="11">Dystrophin related protein 2</fullName>
    </submittedName>
</protein>
<accession>A0A673WQJ1</accession>
<dbReference type="Gene3D" id="2.20.70.10">
    <property type="match status" value="1"/>
</dbReference>
<dbReference type="SMART" id="SM00150">
    <property type="entry name" value="SPEC"/>
    <property type="match status" value="2"/>
</dbReference>
<dbReference type="PANTHER" id="PTHR12268:SF16">
    <property type="entry name" value="DYSTROPHIN-RELATED PROTEIN 2"/>
    <property type="match status" value="1"/>
</dbReference>
<evidence type="ECO:0000256" key="7">
    <source>
        <dbReference type="PROSITE-ProRule" id="PRU00228"/>
    </source>
</evidence>
<dbReference type="InterPro" id="IPR000433">
    <property type="entry name" value="Znf_ZZ"/>
</dbReference>
<evidence type="ECO:0000256" key="8">
    <source>
        <dbReference type="SAM" id="Coils"/>
    </source>
</evidence>
<dbReference type="Pfam" id="PF00397">
    <property type="entry name" value="WW"/>
    <property type="match status" value="1"/>
</dbReference>
<name>A0A673WQJ1_SALTR</name>
<dbReference type="FunFam" id="3.30.60.90:FF:000001">
    <property type="entry name" value="Dystrophin isoform 2"/>
    <property type="match status" value="1"/>
</dbReference>
<dbReference type="PROSITE" id="PS01159">
    <property type="entry name" value="WW_DOMAIN_1"/>
    <property type="match status" value="1"/>
</dbReference>
<dbReference type="InterPro" id="IPR043145">
    <property type="entry name" value="Znf_ZZ_sf"/>
</dbReference>
<dbReference type="CDD" id="cd00201">
    <property type="entry name" value="WW"/>
    <property type="match status" value="1"/>
</dbReference>
<evidence type="ECO:0000256" key="6">
    <source>
        <dbReference type="ARBA" id="ARBA00023136"/>
    </source>
</evidence>
<keyword evidence="4 7" id="KW-0863">Zinc-finger</keyword>
<evidence type="ECO:0000259" key="10">
    <source>
        <dbReference type="PROSITE" id="PS50135"/>
    </source>
</evidence>
<evidence type="ECO:0000256" key="4">
    <source>
        <dbReference type="ARBA" id="ARBA00022771"/>
    </source>
</evidence>
<evidence type="ECO:0000256" key="1">
    <source>
        <dbReference type="ARBA" id="ARBA00004202"/>
    </source>
</evidence>
<dbReference type="SUPFAM" id="SSF47473">
    <property type="entry name" value="EF-hand"/>
    <property type="match status" value="2"/>
</dbReference>
<dbReference type="PROSITE" id="PS50135">
    <property type="entry name" value="ZF_ZZ_2"/>
    <property type="match status" value="1"/>
</dbReference>
<dbReference type="InterPro" id="IPR036020">
    <property type="entry name" value="WW_dom_sf"/>
</dbReference>
<evidence type="ECO:0000256" key="5">
    <source>
        <dbReference type="ARBA" id="ARBA00022833"/>
    </source>
</evidence>
<dbReference type="PROSITE" id="PS01357">
    <property type="entry name" value="ZF_ZZ_1"/>
    <property type="match status" value="1"/>
</dbReference>
<evidence type="ECO:0000256" key="2">
    <source>
        <dbReference type="ARBA" id="ARBA00022475"/>
    </source>
</evidence>
<dbReference type="InterPro" id="IPR002017">
    <property type="entry name" value="Spectrin_repeat"/>
</dbReference>
<keyword evidence="12" id="KW-1185">Reference proteome</keyword>
<dbReference type="PROSITE" id="PS50020">
    <property type="entry name" value="WW_DOMAIN_2"/>
    <property type="match status" value="1"/>
</dbReference>
<dbReference type="SUPFAM" id="SSF51045">
    <property type="entry name" value="WW domain"/>
    <property type="match status" value="1"/>
</dbReference>
<dbReference type="InterPro" id="IPR001202">
    <property type="entry name" value="WW_dom"/>
</dbReference>
<dbReference type="SUPFAM" id="SSF46966">
    <property type="entry name" value="Spectrin repeat"/>
    <property type="match status" value="2"/>
</dbReference>
<evidence type="ECO:0000313" key="11">
    <source>
        <dbReference type="Ensembl" id="ENSSTUP00000010376.1"/>
    </source>
</evidence>
<feature type="coiled-coil region" evidence="8">
    <location>
        <begin position="728"/>
        <end position="762"/>
    </location>
</feature>
<keyword evidence="5" id="KW-0862">Zinc</keyword>
<feature type="domain" description="ZZ-type" evidence="10">
    <location>
        <begin position="513"/>
        <end position="569"/>
    </location>
</feature>
<gene>
    <name evidence="11" type="primary">DRP2</name>
</gene>
<evidence type="ECO:0000256" key="3">
    <source>
        <dbReference type="ARBA" id="ARBA00022723"/>
    </source>
</evidence>
<keyword evidence="6" id="KW-0472">Membrane</keyword>
<evidence type="ECO:0000313" key="12">
    <source>
        <dbReference type="Proteomes" id="UP000472277"/>
    </source>
</evidence>
<dbReference type="SMART" id="SM00456">
    <property type="entry name" value="WW"/>
    <property type="match status" value="1"/>
</dbReference>
<organism evidence="11 12">
    <name type="scientific">Salmo trutta</name>
    <name type="common">Brown trout</name>
    <dbReference type="NCBI Taxonomy" id="8032"/>
    <lineage>
        <taxon>Eukaryota</taxon>
        <taxon>Metazoa</taxon>
        <taxon>Chordata</taxon>
        <taxon>Craniata</taxon>
        <taxon>Vertebrata</taxon>
        <taxon>Euteleostomi</taxon>
        <taxon>Actinopterygii</taxon>
        <taxon>Neopterygii</taxon>
        <taxon>Teleostei</taxon>
        <taxon>Protacanthopterygii</taxon>
        <taxon>Salmoniformes</taxon>
        <taxon>Salmonidae</taxon>
        <taxon>Salmoninae</taxon>
        <taxon>Salmo</taxon>
    </lineage>
</organism>
<sequence length="787" mass="90392">MICEKNAVFTQHLTMYVRLVFVCVSKCISNAHSVGLETLSDINERLQRSLQGIIDWLSVKDEELSDSLPLHGDITNYKHQSEVHQVFVEELKSRGPFIYSVLESAQAFLSQCATVDPDDSKDVSTRQQSVGRWVWRQAAVARDLWESVMTRSVQRHKHMQCTLERLTELQRAVEELCLDMEQAEGVQEAWGPIGNLLIDSLQDHIDATKLFQEELTQGQEGMKHVNQLVHQLTISSVPLSEDNTQGLQQLNTRWKLLEVQKRERLRHLQDAHRDFGPRSQHFLSGSVQIPWERAISPNKVPYYINHQTQTTCWDHPQMKELYQALADLNNIRFSAYRTALKLRLVSQLVIDVLEVIHALTSLYEQLEEKHGVLLDIPLCVDMCLNWLLNVYDSGRNGQVRILSFKTGLVCLCNADIQEKCKYLFWQVSGPGGCADQQHLNALLQEIIQIPWQLGEVAAFGGSNVEPSVASCFRMAPGKTSIQLSHFLDWMSLEPQSVVWLPVLQRVVQAENAQHQAKCSICKQCPIKGFRYRSLKQFNVDICQSCFLSGRTTKGKALIYPIMEYYTPTTSGERMRDFAKTLKNKFRSKQYFSKHPQRGYLPVQSVLRSGSEETLADIEDQNCSFFNESLPIPSKSKYFCHQGIESYPIIICLPLVCHKSLDENIKTQMSAWGHKGVISPRVLQGEYRRLKWQHAEAQACPHLREGSVDQEDYQDQALLAEAKDLRHHKGRLETRMQILEDHNKELESQLHRLREILQQVSLSQRLANRGMPRMHSPVHMKVHNFIVL</sequence>
<dbReference type="Gene3D" id="3.30.60.90">
    <property type="match status" value="1"/>
</dbReference>
<comment type="subcellular location">
    <subcellularLocation>
        <location evidence="1">Cell membrane</location>
        <topology evidence="1">Peripheral membrane protein</topology>
    </subcellularLocation>
</comment>
<reference evidence="11" key="1">
    <citation type="submission" date="2025-08" db="UniProtKB">
        <authorList>
            <consortium name="Ensembl"/>
        </authorList>
    </citation>
    <scope>IDENTIFICATION</scope>
</reference>
<reference evidence="11" key="2">
    <citation type="submission" date="2025-09" db="UniProtKB">
        <authorList>
            <consortium name="Ensembl"/>
        </authorList>
    </citation>
    <scope>IDENTIFICATION</scope>
</reference>
<dbReference type="FunFam" id="2.20.70.10:FF:000004">
    <property type="entry name" value="dystrophin isoform X1"/>
    <property type="match status" value="1"/>
</dbReference>
<dbReference type="AlphaFoldDB" id="A0A673WQJ1"/>
<dbReference type="Pfam" id="PF00435">
    <property type="entry name" value="Spectrin"/>
    <property type="match status" value="1"/>
</dbReference>
<dbReference type="CDD" id="cd00176">
    <property type="entry name" value="SPEC"/>
    <property type="match status" value="1"/>
</dbReference>
<evidence type="ECO:0000259" key="9">
    <source>
        <dbReference type="PROSITE" id="PS50020"/>
    </source>
</evidence>
<dbReference type="Proteomes" id="UP000472277">
    <property type="component" value="Chromosome 15"/>
</dbReference>
<dbReference type="InterPro" id="IPR015153">
    <property type="entry name" value="EF-hand_dom_typ1"/>
</dbReference>
<dbReference type="InterPro" id="IPR011992">
    <property type="entry name" value="EF-hand-dom_pair"/>
</dbReference>
<proteinExistence type="predicted"/>
<dbReference type="InterPro" id="IPR015154">
    <property type="entry name" value="EF-hand_dom_typ2"/>
</dbReference>
<dbReference type="GO" id="GO:0005886">
    <property type="term" value="C:plasma membrane"/>
    <property type="evidence" value="ECO:0007669"/>
    <property type="project" value="UniProtKB-SubCell"/>
</dbReference>
<keyword evidence="2" id="KW-1003">Cell membrane</keyword>
<dbReference type="SMART" id="SM00291">
    <property type="entry name" value="ZnF_ZZ"/>
    <property type="match status" value="1"/>
</dbReference>
<dbReference type="GO" id="GO:0099536">
    <property type="term" value="P:synaptic signaling"/>
    <property type="evidence" value="ECO:0007669"/>
    <property type="project" value="TreeGrafter"/>
</dbReference>
<dbReference type="GO" id="GO:0008270">
    <property type="term" value="F:zinc ion binding"/>
    <property type="evidence" value="ECO:0007669"/>
    <property type="project" value="UniProtKB-KW"/>
</dbReference>